<dbReference type="InterPro" id="IPR005606">
    <property type="entry name" value="Sec20"/>
</dbReference>
<comment type="subcellular location">
    <subcellularLocation>
        <location evidence="1">Endoplasmic reticulum membrane</location>
        <topology evidence="1">Single-pass type IV membrane protein</topology>
    </subcellularLocation>
</comment>
<name>A0A3B3RFD5_9TELE</name>
<feature type="domain" description="Sec20 C-terminal" evidence="10">
    <location>
        <begin position="134"/>
        <end position="164"/>
    </location>
</feature>
<reference evidence="11" key="2">
    <citation type="submission" date="2025-09" db="UniProtKB">
        <authorList>
            <consortium name="Ensembl"/>
        </authorList>
    </citation>
    <scope>IDENTIFICATION</scope>
</reference>
<evidence type="ECO:0000313" key="12">
    <source>
        <dbReference type="Proteomes" id="UP000261540"/>
    </source>
</evidence>
<evidence type="ECO:0000256" key="1">
    <source>
        <dbReference type="ARBA" id="ARBA00004163"/>
    </source>
</evidence>
<comment type="similarity">
    <text evidence="9">Belongs to the SEC20 family.</text>
</comment>
<evidence type="ECO:0000256" key="6">
    <source>
        <dbReference type="ARBA" id="ARBA00022989"/>
    </source>
</evidence>
<dbReference type="Proteomes" id="UP000261540">
    <property type="component" value="Unplaced"/>
</dbReference>
<keyword evidence="7" id="KW-0175">Coiled coil</keyword>
<accession>A0A3B3RFD5</accession>
<keyword evidence="2" id="KW-0813">Transport</keyword>
<dbReference type="GeneTree" id="ENSGT00390000014412"/>
<dbReference type="Pfam" id="PF03908">
    <property type="entry name" value="Sec20"/>
    <property type="match status" value="1"/>
</dbReference>
<dbReference type="PANTHER" id="PTHR12825:SF0">
    <property type="entry name" value="VESICLE TRANSPORT PROTEIN SEC20"/>
    <property type="match status" value="1"/>
</dbReference>
<dbReference type="Ensembl" id="ENSPKIT00000041100.1">
    <property type="protein sequence ID" value="ENSPKIP00000016605.1"/>
    <property type="gene ID" value="ENSPKIG00000002855.1"/>
</dbReference>
<evidence type="ECO:0000256" key="3">
    <source>
        <dbReference type="ARBA" id="ARBA00022692"/>
    </source>
</evidence>
<keyword evidence="4" id="KW-0256">Endoplasmic reticulum</keyword>
<dbReference type="GO" id="GO:0005789">
    <property type="term" value="C:endoplasmic reticulum membrane"/>
    <property type="evidence" value="ECO:0007669"/>
    <property type="project" value="UniProtKB-SubCell"/>
</dbReference>
<evidence type="ECO:0000313" key="11">
    <source>
        <dbReference type="Ensembl" id="ENSPKIP00000016605.1"/>
    </source>
</evidence>
<keyword evidence="12" id="KW-1185">Reference proteome</keyword>
<dbReference type="PANTHER" id="PTHR12825">
    <property type="entry name" value="BNIP1-RELATED"/>
    <property type="match status" value="1"/>
</dbReference>
<dbReference type="AlphaFoldDB" id="A0A3B3RFD5"/>
<evidence type="ECO:0000256" key="4">
    <source>
        <dbReference type="ARBA" id="ARBA00022824"/>
    </source>
</evidence>
<organism evidence="11 12">
    <name type="scientific">Paramormyrops kingsleyae</name>
    <dbReference type="NCBI Taxonomy" id="1676925"/>
    <lineage>
        <taxon>Eukaryota</taxon>
        <taxon>Metazoa</taxon>
        <taxon>Chordata</taxon>
        <taxon>Craniata</taxon>
        <taxon>Vertebrata</taxon>
        <taxon>Euteleostomi</taxon>
        <taxon>Actinopterygii</taxon>
        <taxon>Neopterygii</taxon>
        <taxon>Teleostei</taxon>
        <taxon>Osteoglossocephala</taxon>
        <taxon>Osteoglossomorpha</taxon>
        <taxon>Osteoglossiformes</taxon>
        <taxon>Mormyridae</taxon>
        <taxon>Paramormyrops</taxon>
    </lineage>
</organism>
<evidence type="ECO:0000256" key="8">
    <source>
        <dbReference type="ARBA" id="ARBA00023136"/>
    </source>
</evidence>
<sequence length="224" mass="25435">MARPQDVHVGICGQEIIKYDLELKALIQDIGKCSGQSELMDLNCKVKETFNQLRQRIQDMEHMAKEQDKESDVLAVLNETERHRKQMLSNQTAWRKANLACKLSIDNIEKDELFQGGDASVRQRKTTKESLAQTTSDITESLMNISRMMSQQVQQSEETMSSLGEWGPLEGLGRKPGANFVWRCPLYVRLRRTTLCLRLMYAGKTSTLLSSTASWACTPDTLCQ</sequence>
<dbReference type="GO" id="GO:0006890">
    <property type="term" value="P:retrograde vesicle-mediated transport, Golgi to endoplasmic reticulum"/>
    <property type="evidence" value="ECO:0007669"/>
    <property type="project" value="InterPro"/>
</dbReference>
<keyword evidence="6" id="KW-1133">Transmembrane helix</keyword>
<proteinExistence type="inferred from homology"/>
<dbReference type="GO" id="GO:0031201">
    <property type="term" value="C:SNARE complex"/>
    <property type="evidence" value="ECO:0007669"/>
    <property type="project" value="TreeGrafter"/>
</dbReference>
<evidence type="ECO:0000259" key="10">
    <source>
        <dbReference type="Pfam" id="PF03908"/>
    </source>
</evidence>
<dbReference type="GO" id="GO:0005484">
    <property type="term" value="F:SNAP receptor activity"/>
    <property type="evidence" value="ECO:0007669"/>
    <property type="project" value="InterPro"/>
</dbReference>
<evidence type="ECO:0000256" key="7">
    <source>
        <dbReference type="ARBA" id="ARBA00023054"/>
    </source>
</evidence>
<evidence type="ECO:0000256" key="9">
    <source>
        <dbReference type="ARBA" id="ARBA00037934"/>
    </source>
</evidence>
<keyword evidence="8" id="KW-0472">Membrane</keyword>
<evidence type="ECO:0000256" key="5">
    <source>
        <dbReference type="ARBA" id="ARBA00022892"/>
    </source>
</evidence>
<evidence type="ECO:0000256" key="2">
    <source>
        <dbReference type="ARBA" id="ARBA00022448"/>
    </source>
</evidence>
<keyword evidence="5" id="KW-0931">ER-Golgi transport</keyword>
<reference evidence="11" key="1">
    <citation type="submission" date="2025-08" db="UniProtKB">
        <authorList>
            <consortium name="Ensembl"/>
        </authorList>
    </citation>
    <scope>IDENTIFICATION</scope>
</reference>
<keyword evidence="3" id="KW-0812">Transmembrane</keyword>
<protein>
    <submittedName>
        <fullName evidence="11">BCL2 interacting protein 1</fullName>
    </submittedName>
</protein>
<dbReference type="InterPro" id="IPR056173">
    <property type="entry name" value="Sec20_C"/>
</dbReference>